<dbReference type="Pfam" id="PF24923">
    <property type="entry name" value="ATP-grasp_IQCH"/>
    <property type="match status" value="1"/>
</dbReference>
<dbReference type="InterPro" id="IPR038752">
    <property type="entry name" value="IQCH"/>
</dbReference>
<organism evidence="3 4">
    <name type="scientific">Halteria grandinella</name>
    <dbReference type="NCBI Taxonomy" id="5974"/>
    <lineage>
        <taxon>Eukaryota</taxon>
        <taxon>Sar</taxon>
        <taxon>Alveolata</taxon>
        <taxon>Ciliophora</taxon>
        <taxon>Intramacronucleata</taxon>
        <taxon>Spirotrichea</taxon>
        <taxon>Stichotrichia</taxon>
        <taxon>Sporadotrichida</taxon>
        <taxon>Halteriidae</taxon>
        <taxon>Halteria</taxon>
    </lineage>
</organism>
<feature type="compositionally biased region" description="Low complexity" evidence="1">
    <location>
        <begin position="643"/>
        <end position="652"/>
    </location>
</feature>
<dbReference type="Proteomes" id="UP000785679">
    <property type="component" value="Unassembled WGS sequence"/>
</dbReference>
<evidence type="ECO:0000259" key="2">
    <source>
        <dbReference type="Pfam" id="PF24923"/>
    </source>
</evidence>
<protein>
    <recommendedName>
        <fullName evidence="2">IQCH-like ATP-grasp domain-containing protein</fullName>
    </recommendedName>
</protein>
<dbReference type="InterPro" id="IPR056855">
    <property type="entry name" value="ATP-grasp_IQCH"/>
</dbReference>
<dbReference type="OrthoDB" id="2117703at2759"/>
<gene>
    <name evidence="3" type="ORF">FGO68_gene3234</name>
</gene>
<name>A0A8J8T8J5_HALGN</name>
<evidence type="ECO:0000313" key="4">
    <source>
        <dbReference type="Proteomes" id="UP000785679"/>
    </source>
</evidence>
<reference evidence="3" key="1">
    <citation type="submission" date="2019-06" db="EMBL/GenBank/DDBJ databases">
        <authorList>
            <person name="Zheng W."/>
        </authorList>
    </citation>
    <scope>NUCLEOTIDE SEQUENCE</scope>
    <source>
        <strain evidence="3">QDHG01</strain>
    </source>
</reference>
<dbReference type="PROSITE" id="PS50096">
    <property type="entry name" value="IQ"/>
    <property type="match status" value="1"/>
</dbReference>
<accession>A0A8J8T8J5</accession>
<dbReference type="AlphaFoldDB" id="A0A8J8T8J5"/>
<evidence type="ECO:0000256" key="1">
    <source>
        <dbReference type="SAM" id="MobiDB-lite"/>
    </source>
</evidence>
<sequence>MDLQNYADTLNEAADTIRKGTYVDQPQFIIKKGKVLDTQQEFAAFKRANITKWGAIQHVINNLERYIGQYNVTFAHIDCVKVLAFADQEFEPLTDQDLFGCIINKQQVWDSIMNPKFKFKGPMGPVLAAIHIQKNYRRFKAYSAYAQLKYLMEKATVIQRRYRLYQLKKSTRMRVRELQKESMAVWREMQEEFKHKWGDIKKSKRVEIHINSFSLSELQRLTIEKLKQKENSQIARIFSVKDPNVDVIYVCPFTLTNDVYKYYLKILELVEIDNAEKRFHIVVPENYVKFPQHYSLAQALLFSPKALKRIASIIKGGRGGQAYIVPGQNVSEADIKLSVALAVPILCGEPEKSNLYSTKSGAKRIFQQADVPTPIAAYDIYDSQEFFMSLARLIAHNLFVHTWIFKIDDEVNGRGHASLHVETVKTIVELRKRKLEMTETVIEKICEVVKKVLPKKIRIAQPNLYRNWEEYIAQFCRIGGVIEAAPMCPANMLASPSIAFFIEPDGNIELIGSFDKFAAKEYINAGCFFPQTSLPQMNLMTISKAIGSVLYDKGVIGHVTIDLVSFPDPATLAVTGGEGSQKQPPHPLFWATDINCGLSDYATVCLFFDILMEGRLDPQTGDYSIEVVKDPEDFADREFEVKGSQSQGNNAGSSGGAGVGSSNQNNFFEQRNFMYCRYLHHPGLAAIQYKTFFHMCRLESISFDMEKRSGSTFVLSDCLQSGVIAMLTIGVHRRVTVNFMVEALNFIQNQAGVIPPRVAIENERTDEVAMADVIHRVRLIHKAFESKGKKAAGTQPNLKGDKISFMSEIL</sequence>
<dbReference type="PANTHER" id="PTHR14465">
    <property type="entry name" value="IQ DOMAIN-CONTAINING PROTEIN H"/>
    <property type="match status" value="1"/>
</dbReference>
<comment type="caution">
    <text evidence="3">The sequence shown here is derived from an EMBL/GenBank/DDBJ whole genome shotgun (WGS) entry which is preliminary data.</text>
</comment>
<evidence type="ECO:0000313" key="3">
    <source>
        <dbReference type="EMBL" id="TNV85416.1"/>
    </source>
</evidence>
<proteinExistence type="predicted"/>
<dbReference type="PANTHER" id="PTHR14465:SF0">
    <property type="entry name" value="IQ DOMAIN-CONTAINING PROTEIN H"/>
    <property type="match status" value="1"/>
</dbReference>
<dbReference type="EMBL" id="RRYP01001846">
    <property type="protein sequence ID" value="TNV85416.1"/>
    <property type="molecule type" value="Genomic_DNA"/>
</dbReference>
<feature type="domain" description="IQCH-like ATP-grasp" evidence="2">
    <location>
        <begin position="350"/>
        <end position="617"/>
    </location>
</feature>
<keyword evidence="4" id="KW-1185">Reference proteome</keyword>
<feature type="region of interest" description="Disordered" evidence="1">
    <location>
        <begin position="640"/>
        <end position="661"/>
    </location>
</feature>